<dbReference type="EMBL" id="FNCV01000011">
    <property type="protein sequence ID" value="SDH72379.1"/>
    <property type="molecule type" value="Genomic_DNA"/>
</dbReference>
<evidence type="ECO:0000256" key="1">
    <source>
        <dbReference type="ARBA" id="ARBA00009381"/>
    </source>
</evidence>
<keyword evidence="6" id="KW-1185">Reference proteome</keyword>
<keyword evidence="3 5" id="KW-0378">Hydrolase</keyword>
<keyword evidence="4" id="KW-0865">Zymogen</keyword>
<evidence type="ECO:0000256" key="4">
    <source>
        <dbReference type="ARBA" id="ARBA00023145"/>
    </source>
</evidence>
<dbReference type="PANTHER" id="PTHR43199">
    <property type="entry name" value="GLUTATHIONE HYDROLASE"/>
    <property type="match status" value="1"/>
</dbReference>
<gene>
    <name evidence="5" type="ORF">SAMN05421742_11112</name>
</gene>
<name>A0A1G8ERM4_9PROT</name>
<dbReference type="Gene3D" id="1.10.246.130">
    <property type="match status" value="1"/>
</dbReference>
<evidence type="ECO:0000256" key="2">
    <source>
        <dbReference type="ARBA" id="ARBA00022679"/>
    </source>
</evidence>
<dbReference type="Proteomes" id="UP000217076">
    <property type="component" value="Unassembled WGS sequence"/>
</dbReference>
<dbReference type="AlphaFoldDB" id="A0A1G8ERM4"/>
<sequence length="534" mass="55076">MSGRGAVAAGHPVTADVAAEVLKAGGNAVDAALAGVAAACVAEPVLASLGGGGFLLVHPPDRAPLVCDFFTHTPRRRRPLEEVDFHPIVADFGTVTQDFHIGQGAVAVPGLPRGLVETHRRFGHMPLTEVVAPAVTLAGQGVPLSALQAYILSVVGPIFTATEGARALYCDPDGTLKGAGANGTLKGAGATIRLPNLGPLLEELAREGDRFFYEGEPGQRLLAAQAEGGFLGPDDLSGYRMELRRPLSVEVGGQRLFTNPPPSTGGVLIAFALGLLEGSGLAGTTFGAPGHLCRLVAAMAATNRARQESRLAEDPEGAAATLASASFVERHLAACLAALEGHPPAFRGTTHISVVDGAGGAAALTVSNGEGNGWILPGTDIMMNNMLGEEDLSPGGFHSWPTDTRLSSMMAPSLLEAPDGTRLALGSGGSNRIRTAILQVLANRLWLGHDLERAVDAPRLHFEAGTLNLEPGFSEPARRAVAALPDGMVDKVVEWDGPNMFFGGVHAVAHRATARGVQLAAVGDPRRGGAARLP</sequence>
<organism evidence="5 6">
    <name type="scientific">Roseospirillum parvum</name>
    <dbReference type="NCBI Taxonomy" id="83401"/>
    <lineage>
        <taxon>Bacteria</taxon>
        <taxon>Pseudomonadati</taxon>
        <taxon>Pseudomonadota</taxon>
        <taxon>Alphaproteobacteria</taxon>
        <taxon>Rhodospirillales</taxon>
        <taxon>Rhodospirillaceae</taxon>
        <taxon>Roseospirillum</taxon>
    </lineage>
</organism>
<dbReference type="Pfam" id="PF01019">
    <property type="entry name" value="G_glu_transpept"/>
    <property type="match status" value="1"/>
</dbReference>
<protein>
    <submittedName>
        <fullName evidence="5">Gamma-glutamyltranspeptidase / glutathione hydrolase</fullName>
    </submittedName>
</protein>
<dbReference type="GO" id="GO:0016787">
    <property type="term" value="F:hydrolase activity"/>
    <property type="evidence" value="ECO:0007669"/>
    <property type="project" value="UniProtKB-KW"/>
</dbReference>
<evidence type="ECO:0000313" key="6">
    <source>
        <dbReference type="Proteomes" id="UP000217076"/>
    </source>
</evidence>
<evidence type="ECO:0000256" key="3">
    <source>
        <dbReference type="ARBA" id="ARBA00022801"/>
    </source>
</evidence>
<dbReference type="InterPro" id="IPR043137">
    <property type="entry name" value="GGT_ssub_C"/>
</dbReference>
<dbReference type="PRINTS" id="PR01210">
    <property type="entry name" value="GGTRANSPTASE"/>
</dbReference>
<dbReference type="RefSeq" id="WP_218119564.1">
    <property type="nucleotide sequence ID" value="NZ_FNCV01000011.1"/>
</dbReference>
<accession>A0A1G8ERM4</accession>
<evidence type="ECO:0000313" key="5">
    <source>
        <dbReference type="EMBL" id="SDH72379.1"/>
    </source>
</evidence>
<dbReference type="PANTHER" id="PTHR43199:SF1">
    <property type="entry name" value="GLUTATHIONE HYDROLASE PROENZYME"/>
    <property type="match status" value="1"/>
</dbReference>
<reference evidence="6" key="1">
    <citation type="submission" date="2016-10" db="EMBL/GenBank/DDBJ databases">
        <authorList>
            <person name="Varghese N."/>
            <person name="Submissions S."/>
        </authorList>
    </citation>
    <scope>NUCLEOTIDE SEQUENCE [LARGE SCALE GENOMIC DNA]</scope>
    <source>
        <strain evidence="6">930I</strain>
    </source>
</reference>
<dbReference type="InterPro" id="IPR051792">
    <property type="entry name" value="GGT_bact"/>
</dbReference>
<dbReference type="Gene3D" id="3.60.20.40">
    <property type="match status" value="1"/>
</dbReference>
<dbReference type="SUPFAM" id="SSF56235">
    <property type="entry name" value="N-terminal nucleophile aminohydrolases (Ntn hydrolases)"/>
    <property type="match status" value="1"/>
</dbReference>
<comment type="similarity">
    <text evidence="1">Belongs to the gamma-glutamyltransferase family.</text>
</comment>
<dbReference type="GO" id="GO:0016740">
    <property type="term" value="F:transferase activity"/>
    <property type="evidence" value="ECO:0007669"/>
    <property type="project" value="UniProtKB-KW"/>
</dbReference>
<dbReference type="InterPro" id="IPR029055">
    <property type="entry name" value="Ntn_hydrolases_N"/>
</dbReference>
<keyword evidence="2" id="KW-0808">Transferase</keyword>
<dbReference type="STRING" id="83401.SAMN05421742_11112"/>
<dbReference type="InterPro" id="IPR043138">
    <property type="entry name" value="GGT_lsub"/>
</dbReference>
<proteinExistence type="inferred from homology"/>